<dbReference type="GO" id="GO:0009882">
    <property type="term" value="F:blue light photoreceptor activity"/>
    <property type="evidence" value="ECO:0007669"/>
    <property type="project" value="InterPro"/>
</dbReference>
<keyword evidence="3" id="KW-1185">Reference proteome</keyword>
<dbReference type="EMBL" id="CP066775">
    <property type="protein sequence ID" value="QQL50358.1"/>
    <property type="molecule type" value="Genomic_DNA"/>
</dbReference>
<proteinExistence type="predicted"/>
<dbReference type="GO" id="GO:0071949">
    <property type="term" value="F:FAD binding"/>
    <property type="evidence" value="ECO:0007669"/>
    <property type="project" value="InterPro"/>
</dbReference>
<evidence type="ECO:0000259" key="1">
    <source>
        <dbReference type="PROSITE" id="PS50925"/>
    </source>
</evidence>
<feature type="domain" description="BLUF" evidence="1">
    <location>
        <begin position="1"/>
        <end position="92"/>
    </location>
</feature>
<dbReference type="KEGG" id="mgik:GO620_002565"/>
<dbReference type="InterPro" id="IPR036046">
    <property type="entry name" value="Acylphosphatase-like_dom_sf"/>
</dbReference>
<protein>
    <submittedName>
        <fullName evidence="2">BLUF domain-containing protein</fullName>
    </submittedName>
</protein>
<dbReference type="Pfam" id="PF04940">
    <property type="entry name" value="BLUF"/>
    <property type="match status" value="1"/>
</dbReference>
<dbReference type="RefSeq" id="WP_198173461.1">
    <property type="nucleotide sequence ID" value="NZ_CP066775.1"/>
</dbReference>
<reference evidence="2 3" key="1">
    <citation type="submission" date="2020-12" db="EMBL/GenBank/DDBJ databases">
        <title>HMF7856_wgs.fasta genome submission.</title>
        <authorList>
            <person name="Kang H."/>
            <person name="Kim H."/>
            <person name="Joh K."/>
        </authorList>
    </citation>
    <scope>NUCLEOTIDE SEQUENCE [LARGE SCALE GENOMIC DNA]</scope>
    <source>
        <strain evidence="2 3">HMF7856</strain>
    </source>
</reference>
<accession>A0A7T7FBK0</accession>
<dbReference type="InterPro" id="IPR007024">
    <property type="entry name" value="BLUF_domain"/>
</dbReference>
<dbReference type="SMART" id="SM01034">
    <property type="entry name" value="BLUF"/>
    <property type="match status" value="1"/>
</dbReference>
<sequence>MKYLVYMSTAHKLMSENELLDILTISRQNNTANKLTGMLLYGEGSFVQVLEGEETVVNTVFDRIEHDPRHKHIIIIASGNQKHRNFTDWSMGLKTVNRDVISQFSGFKDVSGSNFKDLLNDHPAVIVLKTFAETNKLT</sequence>
<gene>
    <name evidence="2" type="ORF">GO620_002565</name>
</gene>
<name>A0A7T7FBK0_9SPHI</name>
<dbReference type="AlphaFoldDB" id="A0A7T7FBK0"/>
<evidence type="ECO:0000313" key="2">
    <source>
        <dbReference type="EMBL" id="QQL50358.1"/>
    </source>
</evidence>
<organism evidence="2 3">
    <name type="scientific">Mucilaginibacter ginkgonis</name>
    <dbReference type="NCBI Taxonomy" id="2682091"/>
    <lineage>
        <taxon>Bacteria</taxon>
        <taxon>Pseudomonadati</taxon>
        <taxon>Bacteroidota</taxon>
        <taxon>Sphingobacteriia</taxon>
        <taxon>Sphingobacteriales</taxon>
        <taxon>Sphingobacteriaceae</taxon>
        <taxon>Mucilaginibacter</taxon>
    </lineage>
</organism>
<dbReference type="Proteomes" id="UP000429232">
    <property type="component" value="Chromosome"/>
</dbReference>
<evidence type="ECO:0000313" key="3">
    <source>
        <dbReference type="Proteomes" id="UP000429232"/>
    </source>
</evidence>
<dbReference type="SUPFAM" id="SSF54975">
    <property type="entry name" value="Acylphosphatase/BLUF domain-like"/>
    <property type="match status" value="1"/>
</dbReference>
<dbReference type="PROSITE" id="PS50925">
    <property type="entry name" value="BLUF"/>
    <property type="match status" value="1"/>
</dbReference>
<dbReference type="Gene3D" id="3.30.70.100">
    <property type="match status" value="1"/>
</dbReference>